<feature type="region of interest" description="Disordered" evidence="1">
    <location>
        <begin position="28"/>
        <end position="69"/>
    </location>
</feature>
<dbReference type="Proteomes" id="UP000319859">
    <property type="component" value="Unassembled WGS sequence"/>
</dbReference>
<name>A0A560FI71_9PROT</name>
<feature type="signal peptide" evidence="2">
    <location>
        <begin position="1"/>
        <end position="24"/>
    </location>
</feature>
<feature type="region of interest" description="Disordered" evidence="1">
    <location>
        <begin position="186"/>
        <end position="207"/>
    </location>
</feature>
<evidence type="ECO:0000313" key="4">
    <source>
        <dbReference type="Proteomes" id="UP000319859"/>
    </source>
</evidence>
<gene>
    <name evidence="3" type="ORF">FBZ89_105169</name>
</gene>
<feature type="chain" id="PRO_5021957861" description="Secreted protein" evidence="2">
    <location>
        <begin position="25"/>
        <end position="207"/>
    </location>
</feature>
<evidence type="ECO:0000313" key="3">
    <source>
        <dbReference type="EMBL" id="TWB21297.1"/>
    </source>
</evidence>
<sequence length="207" mass="22101">MRISSVLLSAFLATALVAAAPAHAQTAAPATPTQWVVRPTPPHDGLKLAQPQPGHLGAGPHDPSPPPAVALPLPPRYTQPRIVYAFAGPAARMMTVSRDLSDACRRGRFIQRIDMLYRAFGPKESPLGVAYGTWAINLVDPDRKREVGTVYFFDKQDTARCTVYTARQDVLLPWYYGPGGGYGKDPAAPNPVANGVTPVSAPAPKAP</sequence>
<protein>
    <recommendedName>
        <fullName evidence="5">Secreted protein</fullName>
    </recommendedName>
</protein>
<keyword evidence="2" id="KW-0732">Signal</keyword>
<accession>A0A560FI71</accession>
<organism evidence="3 4">
    <name type="scientific">Nitrospirillum amazonense</name>
    <dbReference type="NCBI Taxonomy" id="28077"/>
    <lineage>
        <taxon>Bacteria</taxon>
        <taxon>Pseudomonadati</taxon>
        <taxon>Pseudomonadota</taxon>
        <taxon>Alphaproteobacteria</taxon>
        <taxon>Rhodospirillales</taxon>
        <taxon>Azospirillaceae</taxon>
        <taxon>Nitrospirillum</taxon>
    </lineage>
</organism>
<evidence type="ECO:0008006" key="5">
    <source>
        <dbReference type="Google" id="ProtNLM"/>
    </source>
</evidence>
<dbReference type="AlphaFoldDB" id="A0A560FI71"/>
<proteinExistence type="predicted"/>
<comment type="caution">
    <text evidence="3">The sequence shown here is derived from an EMBL/GenBank/DDBJ whole genome shotgun (WGS) entry which is preliminary data.</text>
</comment>
<dbReference type="EMBL" id="VITN01000005">
    <property type="protein sequence ID" value="TWB21297.1"/>
    <property type="molecule type" value="Genomic_DNA"/>
</dbReference>
<evidence type="ECO:0000256" key="2">
    <source>
        <dbReference type="SAM" id="SignalP"/>
    </source>
</evidence>
<dbReference type="OrthoDB" id="7305318at2"/>
<evidence type="ECO:0000256" key="1">
    <source>
        <dbReference type="SAM" id="MobiDB-lite"/>
    </source>
</evidence>
<dbReference type="RefSeq" id="WP_145749936.1">
    <property type="nucleotide sequence ID" value="NZ_VITN01000005.1"/>
</dbReference>
<reference evidence="3 4" key="1">
    <citation type="submission" date="2019-06" db="EMBL/GenBank/DDBJ databases">
        <title>Genomic Encyclopedia of Type Strains, Phase IV (KMG-V): Genome sequencing to study the core and pangenomes of soil and plant-associated prokaryotes.</title>
        <authorList>
            <person name="Whitman W."/>
        </authorList>
    </citation>
    <scope>NUCLEOTIDE SEQUENCE [LARGE SCALE GENOMIC DNA]</scope>
    <source>
        <strain evidence="3 4">BR 11880</strain>
    </source>
</reference>